<organism evidence="1 2">
    <name type="scientific">Kaistella yananensis</name>
    <dbReference type="NCBI Taxonomy" id="2989820"/>
    <lineage>
        <taxon>Bacteria</taxon>
        <taxon>Pseudomonadati</taxon>
        <taxon>Bacteroidota</taxon>
        <taxon>Flavobacteriia</taxon>
        <taxon>Flavobacteriales</taxon>
        <taxon>Weeksellaceae</taxon>
        <taxon>Chryseobacterium group</taxon>
        <taxon>Kaistella</taxon>
    </lineage>
</organism>
<evidence type="ECO:0008006" key="3">
    <source>
        <dbReference type="Google" id="ProtNLM"/>
    </source>
</evidence>
<evidence type="ECO:0000313" key="1">
    <source>
        <dbReference type="EMBL" id="MCW4450669.1"/>
    </source>
</evidence>
<evidence type="ECO:0000313" key="2">
    <source>
        <dbReference type="Proteomes" id="UP001209107"/>
    </source>
</evidence>
<accession>A0ABT3JIT3</accession>
<proteinExistence type="predicted"/>
<comment type="caution">
    <text evidence="1">The sequence shown here is derived from an EMBL/GenBank/DDBJ whole genome shotgun (WGS) entry which is preliminary data.</text>
</comment>
<keyword evidence="2" id="KW-1185">Reference proteome</keyword>
<dbReference type="EMBL" id="JAPCHZ010000001">
    <property type="protein sequence ID" value="MCW4450669.1"/>
    <property type="molecule type" value="Genomic_DNA"/>
</dbReference>
<protein>
    <recommendedName>
        <fullName evidence="3">Lipocalin-like domain-containing protein</fullName>
    </recommendedName>
</protein>
<sequence length="85" mass="9939">MTNWKFAKSVDENEEFKIEGLNIWNHYWHCVNKKVEVKGPDNGNVYFFKEYQIEGNDKTISFVAGEFIDSKVGIYLKDDLSEGKL</sequence>
<dbReference type="Proteomes" id="UP001209107">
    <property type="component" value="Unassembled WGS sequence"/>
</dbReference>
<name>A0ABT3JIT3_9FLAO</name>
<gene>
    <name evidence="1" type="ORF">OK344_00400</name>
</gene>
<dbReference type="RefSeq" id="WP_088468122.1">
    <property type="nucleotide sequence ID" value="NZ_JAPCHZ010000001.1"/>
</dbReference>
<reference evidence="1 2" key="1">
    <citation type="submission" date="2022-10" db="EMBL/GenBank/DDBJ databases">
        <title>Kaistella sp. BT-6-1-3.</title>
        <authorList>
            <person name="Ai J."/>
            <person name="Deng Z."/>
        </authorList>
    </citation>
    <scope>NUCLEOTIDE SEQUENCE [LARGE SCALE GENOMIC DNA]</scope>
    <source>
        <strain evidence="1 2">BT6-1-3</strain>
    </source>
</reference>